<dbReference type="GeneID" id="64593832"/>
<evidence type="ECO:0000313" key="1">
    <source>
        <dbReference type="EMBL" id="KAG1794528.1"/>
    </source>
</evidence>
<protein>
    <submittedName>
        <fullName evidence="1">Uncharacterized protein</fullName>
    </submittedName>
</protein>
<dbReference type="OrthoDB" id="2673330at2759"/>
<dbReference type="RefSeq" id="XP_041160639.1">
    <property type="nucleotide sequence ID" value="XM_041300068.1"/>
</dbReference>
<proteinExistence type="predicted"/>
<dbReference type="EMBL" id="JABBWE010000025">
    <property type="protein sequence ID" value="KAG1794528.1"/>
    <property type="molecule type" value="Genomic_DNA"/>
</dbReference>
<organism evidence="1 2">
    <name type="scientific">Suillus plorans</name>
    <dbReference type="NCBI Taxonomy" id="116603"/>
    <lineage>
        <taxon>Eukaryota</taxon>
        <taxon>Fungi</taxon>
        <taxon>Dikarya</taxon>
        <taxon>Basidiomycota</taxon>
        <taxon>Agaricomycotina</taxon>
        <taxon>Agaricomycetes</taxon>
        <taxon>Agaricomycetidae</taxon>
        <taxon>Boletales</taxon>
        <taxon>Suillineae</taxon>
        <taxon>Suillaceae</taxon>
        <taxon>Suillus</taxon>
    </lineage>
</organism>
<sequence>MTDGPGGKLFPMEAGGPMQGIYRVDGWAEVVGYYADGCIKVDVYEIDGHDGAEVVVHQPNQRRIWNPGCKACVALRDTKFRPPKFGSTVPTSEFQDPGVDK</sequence>
<accession>A0A9P7AQN3</accession>
<evidence type="ECO:0000313" key="2">
    <source>
        <dbReference type="Proteomes" id="UP000719766"/>
    </source>
</evidence>
<keyword evidence="2" id="KW-1185">Reference proteome</keyword>
<dbReference type="AlphaFoldDB" id="A0A9P7AQN3"/>
<name>A0A9P7AQN3_9AGAM</name>
<gene>
    <name evidence="1" type="ORF">HD556DRAFT_1307911</name>
</gene>
<reference evidence="1" key="1">
    <citation type="journal article" date="2020" name="New Phytol.">
        <title>Comparative genomics reveals dynamic genome evolution in host specialist ectomycorrhizal fungi.</title>
        <authorList>
            <person name="Lofgren L.A."/>
            <person name="Nguyen N.H."/>
            <person name="Vilgalys R."/>
            <person name="Ruytinx J."/>
            <person name="Liao H.L."/>
            <person name="Branco S."/>
            <person name="Kuo A."/>
            <person name="LaButti K."/>
            <person name="Lipzen A."/>
            <person name="Andreopoulos W."/>
            <person name="Pangilinan J."/>
            <person name="Riley R."/>
            <person name="Hundley H."/>
            <person name="Na H."/>
            <person name="Barry K."/>
            <person name="Grigoriev I.V."/>
            <person name="Stajich J.E."/>
            <person name="Kennedy P.G."/>
        </authorList>
    </citation>
    <scope>NUCLEOTIDE SEQUENCE</scope>
    <source>
        <strain evidence="1">S12</strain>
    </source>
</reference>
<dbReference type="Proteomes" id="UP000719766">
    <property type="component" value="Unassembled WGS sequence"/>
</dbReference>
<comment type="caution">
    <text evidence="1">The sequence shown here is derived from an EMBL/GenBank/DDBJ whole genome shotgun (WGS) entry which is preliminary data.</text>
</comment>